<dbReference type="KEGG" id="bgz:XH91_13950"/>
<dbReference type="InterPro" id="IPR011083">
    <property type="entry name" value="Phage_tail_collar_dom"/>
</dbReference>
<evidence type="ECO:0000313" key="2">
    <source>
        <dbReference type="EMBL" id="QAU46355.1"/>
    </source>
</evidence>
<gene>
    <name evidence="3" type="ORF">EAS56_08930</name>
    <name evidence="2" type="ORF">XH91_13950</name>
</gene>
<evidence type="ECO:0000313" key="4">
    <source>
        <dbReference type="Proteomes" id="UP000288972"/>
    </source>
</evidence>
<protein>
    <submittedName>
        <fullName evidence="2">Phage tail protein</fullName>
    </submittedName>
</protein>
<organism evidence="2 4">
    <name type="scientific">Bradyrhizobium guangzhouense</name>
    <dbReference type="NCBI Taxonomy" id="1325095"/>
    <lineage>
        <taxon>Bacteria</taxon>
        <taxon>Pseudomonadati</taxon>
        <taxon>Pseudomonadota</taxon>
        <taxon>Alphaproteobacteria</taxon>
        <taxon>Hyphomicrobiales</taxon>
        <taxon>Nitrobacteraceae</taxon>
        <taxon>Bradyrhizobium</taxon>
    </lineage>
</organism>
<dbReference type="EMBL" id="RDQZ01000005">
    <property type="protein sequence ID" value="RXH15357.1"/>
    <property type="molecule type" value="Genomic_DNA"/>
</dbReference>
<name>A0AAE5X0G7_9BRAD</name>
<sequence>MQNPFVGQITLYPYNFAPKGWATCWGQILPISQYTALFSLIGTYFGGNGTSNFALPDLRGRVPLGMGQLAGGSDYVLGELSGIEGVNLSNGEMPAHTHLLNAINTPGTVADPSNAFLAEPFVGNRSGGSSGNPYNQGPPNTVLAPQTTIGLAGNNLPHNNIQPSLVLTPCIALVGVYPARN</sequence>
<dbReference type="AlphaFoldDB" id="A0AAE5X0G7"/>
<dbReference type="SUPFAM" id="SSF88874">
    <property type="entry name" value="Receptor-binding domain of short tail fibre protein gp12"/>
    <property type="match status" value="1"/>
</dbReference>
<dbReference type="Pfam" id="PF07484">
    <property type="entry name" value="Collar"/>
    <property type="match status" value="1"/>
</dbReference>
<reference evidence="3 5" key="2">
    <citation type="submission" date="2018-10" db="EMBL/GenBank/DDBJ databases">
        <title>Bradyrhizobium sp. nov., effective nodules isolated from peanut in China.</title>
        <authorList>
            <person name="Li Y."/>
        </authorList>
    </citation>
    <scope>NUCLEOTIDE SEQUENCE [LARGE SCALE GENOMIC DNA]</scope>
    <source>
        <strain evidence="3 5">CCBAU 53426</strain>
    </source>
</reference>
<dbReference type="RefSeq" id="WP_128951121.1">
    <property type="nucleotide sequence ID" value="NZ_CP030053.1"/>
</dbReference>
<dbReference type="Proteomes" id="UP000290401">
    <property type="component" value="Unassembled WGS sequence"/>
</dbReference>
<proteinExistence type="predicted"/>
<dbReference type="Gene3D" id="3.90.1340.10">
    <property type="entry name" value="Phage tail collar domain"/>
    <property type="match status" value="1"/>
</dbReference>
<feature type="domain" description="Phage tail collar" evidence="1">
    <location>
        <begin position="7"/>
        <end position="63"/>
    </location>
</feature>
<evidence type="ECO:0000313" key="5">
    <source>
        <dbReference type="Proteomes" id="UP000290401"/>
    </source>
</evidence>
<dbReference type="Proteomes" id="UP000288972">
    <property type="component" value="Chromosome"/>
</dbReference>
<dbReference type="EMBL" id="CP030053">
    <property type="protein sequence ID" value="QAU46355.1"/>
    <property type="molecule type" value="Genomic_DNA"/>
</dbReference>
<reference evidence="2 4" key="1">
    <citation type="submission" date="2018-06" db="EMBL/GenBank/DDBJ databases">
        <title>Comparative genomics of rhizobia nodulating Arachis hypogaea in China.</title>
        <authorList>
            <person name="Li Y."/>
        </authorList>
    </citation>
    <scope>NUCLEOTIDE SEQUENCE [LARGE SCALE GENOMIC DNA]</scope>
    <source>
        <strain evidence="2 4">CCBAU 51670</strain>
    </source>
</reference>
<accession>A0AAE5X0G7</accession>
<keyword evidence="5" id="KW-1185">Reference proteome</keyword>
<dbReference type="InterPro" id="IPR037053">
    <property type="entry name" value="Phage_tail_collar_dom_sf"/>
</dbReference>
<evidence type="ECO:0000259" key="1">
    <source>
        <dbReference type="Pfam" id="PF07484"/>
    </source>
</evidence>
<evidence type="ECO:0000313" key="3">
    <source>
        <dbReference type="EMBL" id="RXH15357.1"/>
    </source>
</evidence>